<evidence type="ECO:0000313" key="4">
    <source>
        <dbReference type="Proteomes" id="UP000620156"/>
    </source>
</evidence>
<evidence type="ECO:0000256" key="2">
    <source>
        <dbReference type="SAM" id="Phobius"/>
    </source>
</evidence>
<proteinExistence type="predicted"/>
<reference evidence="3" key="2">
    <citation type="submission" date="2020-09" db="EMBL/GenBank/DDBJ databases">
        <authorList>
            <person name="Sun Q."/>
            <person name="Ohkuma M."/>
        </authorList>
    </citation>
    <scope>NUCLEOTIDE SEQUENCE</scope>
    <source>
        <strain evidence="3">JCM 3131</strain>
    </source>
</reference>
<organism evidence="3 4">
    <name type="scientific">Streptomyces ruber</name>
    <dbReference type="NCBI Taxonomy" id="83378"/>
    <lineage>
        <taxon>Bacteria</taxon>
        <taxon>Bacillati</taxon>
        <taxon>Actinomycetota</taxon>
        <taxon>Actinomycetes</taxon>
        <taxon>Kitasatosporales</taxon>
        <taxon>Streptomycetaceae</taxon>
        <taxon>Streptomyces</taxon>
    </lineage>
</organism>
<dbReference type="EMBL" id="BMQK01000017">
    <property type="protein sequence ID" value="GGQ80048.1"/>
    <property type="molecule type" value="Genomic_DNA"/>
</dbReference>
<comment type="caution">
    <text evidence="3">The sequence shown here is derived from an EMBL/GenBank/DDBJ whole genome shotgun (WGS) entry which is preliminary data.</text>
</comment>
<accession>A0A918EXT1</accession>
<gene>
    <name evidence="3" type="ORF">GCM10010145_57160</name>
</gene>
<dbReference type="Proteomes" id="UP000620156">
    <property type="component" value="Unassembled WGS sequence"/>
</dbReference>
<feature type="region of interest" description="Disordered" evidence="1">
    <location>
        <begin position="253"/>
        <end position="303"/>
    </location>
</feature>
<keyword evidence="2" id="KW-0472">Membrane</keyword>
<feature type="transmembrane region" description="Helical" evidence="2">
    <location>
        <begin position="53"/>
        <end position="75"/>
    </location>
</feature>
<feature type="compositionally biased region" description="Low complexity" evidence="1">
    <location>
        <begin position="87"/>
        <end position="98"/>
    </location>
</feature>
<keyword evidence="4" id="KW-1185">Reference proteome</keyword>
<dbReference type="RefSeq" id="WP_189219775.1">
    <property type="nucleotide sequence ID" value="NZ_BMQK01000017.1"/>
</dbReference>
<protein>
    <submittedName>
        <fullName evidence="3">Uncharacterized protein</fullName>
    </submittedName>
</protein>
<keyword evidence="2" id="KW-1133">Transmembrane helix</keyword>
<keyword evidence="2" id="KW-0812">Transmembrane</keyword>
<sequence>MRDVHDELRARLREAAEAHEPDRATILARIERGMTDETRTTHRSRPLRGWAGWARLAGATAAVAGILGVGGYAVASAVRNAQPADRTVTVSPTPVVSPDATSRAPLPPDDPAPSGGTSEQPGGTPSAESSTEAEAPSGSVSSGPPAQHRAVGTASGPLWSDGSVDPHSNEFWAQSNLTLRTGEELTALTVELRVALTDGVTSTGAWRSLPEQDFTFTVEEEGGFLVHRWVLKEGRTVPAGEWVFAGQYDHARGGRDAGDDGYTMTATADGEEHTVGGDFAPRDGDGDDGDGDGDGDGSSGDDS</sequence>
<feature type="compositionally biased region" description="Low complexity" evidence="1">
    <location>
        <begin position="123"/>
        <end position="146"/>
    </location>
</feature>
<dbReference type="AlphaFoldDB" id="A0A918EXT1"/>
<name>A0A918EXT1_9ACTN</name>
<evidence type="ECO:0000256" key="1">
    <source>
        <dbReference type="SAM" id="MobiDB-lite"/>
    </source>
</evidence>
<feature type="compositionally biased region" description="Acidic residues" evidence="1">
    <location>
        <begin position="285"/>
        <end position="303"/>
    </location>
</feature>
<feature type="compositionally biased region" description="Basic and acidic residues" evidence="1">
    <location>
        <begin position="270"/>
        <end position="284"/>
    </location>
</feature>
<reference evidence="3" key="1">
    <citation type="journal article" date="2014" name="Int. J. Syst. Evol. Microbiol.">
        <title>Complete genome sequence of Corynebacterium casei LMG S-19264T (=DSM 44701T), isolated from a smear-ripened cheese.</title>
        <authorList>
            <consortium name="US DOE Joint Genome Institute (JGI-PGF)"/>
            <person name="Walter F."/>
            <person name="Albersmeier A."/>
            <person name="Kalinowski J."/>
            <person name="Ruckert C."/>
        </authorList>
    </citation>
    <scope>NUCLEOTIDE SEQUENCE</scope>
    <source>
        <strain evidence="3">JCM 3131</strain>
    </source>
</reference>
<evidence type="ECO:0000313" key="3">
    <source>
        <dbReference type="EMBL" id="GGQ80048.1"/>
    </source>
</evidence>
<feature type="region of interest" description="Disordered" evidence="1">
    <location>
        <begin position="81"/>
        <end position="162"/>
    </location>
</feature>